<dbReference type="AlphaFoldDB" id="A0A378RNP6"/>
<organism evidence="2 3">
    <name type="scientific">Myroides odoratus</name>
    <name type="common">Flavobacterium odoratum</name>
    <dbReference type="NCBI Taxonomy" id="256"/>
    <lineage>
        <taxon>Bacteria</taxon>
        <taxon>Pseudomonadati</taxon>
        <taxon>Bacteroidota</taxon>
        <taxon>Flavobacteriia</taxon>
        <taxon>Flavobacteriales</taxon>
        <taxon>Flavobacteriaceae</taxon>
        <taxon>Myroides</taxon>
    </lineage>
</organism>
<accession>A0A378RNP6</accession>
<feature type="domain" description="N-acetyltransferase" evidence="1">
    <location>
        <begin position="9"/>
        <end position="149"/>
    </location>
</feature>
<dbReference type="GO" id="GO:0016747">
    <property type="term" value="F:acyltransferase activity, transferring groups other than amino-acyl groups"/>
    <property type="evidence" value="ECO:0007669"/>
    <property type="project" value="InterPro"/>
</dbReference>
<dbReference type="Gene3D" id="3.40.630.30">
    <property type="match status" value="1"/>
</dbReference>
<dbReference type="PANTHER" id="PTHR43792:SF1">
    <property type="entry name" value="N-ACETYLTRANSFERASE DOMAIN-CONTAINING PROTEIN"/>
    <property type="match status" value="1"/>
</dbReference>
<dbReference type="SUPFAM" id="SSF55729">
    <property type="entry name" value="Acyl-CoA N-acyltransferases (Nat)"/>
    <property type="match status" value="1"/>
</dbReference>
<evidence type="ECO:0000259" key="1">
    <source>
        <dbReference type="Pfam" id="PF13302"/>
    </source>
</evidence>
<dbReference type="Pfam" id="PF13302">
    <property type="entry name" value="Acetyltransf_3"/>
    <property type="match status" value="1"/>
</dbReference>
<proteinExistence type="predicted"/>
<evidence type="ECO:0000313" key="2">
    <source>
        <dbReference type="EMBL" id="STZ28636.1"/>
    </source>
</evidence>
<dbReference type="EMBL" id="UGQL01000001">
    <property type="protein sequence ID" value="STZ28636.1"/>
    <property type="molecule type" value="Genomic_DNA"/>
</dbReference>
<name>A0A378RNP6_MYROD</name>
<reference evidence="2 3" key="1">
    <citation type="submission" date="2018-06" db="EMBL/GenBank/DDBJ databases">
        <authorList>
            <consortium name="Pathogen Informatics"/>
            <person name="Doyle S."/>
        </authorList>
    </citation>
    <scope>NUCLEOTIDE SEQUENCE [LARGE SCALE GENOMIC DNA]</scope>
    <source>
        <strain evidence="2 3">NCTC11179</strain>
    </source>
</reference>
<dbReference type="RefSeq" id="WP_115091545.1">
    <property type="nucleotide sequence ID" value="NZ_CP068107.1"/>
</dbReference>
<evidence type="ECO:0000313" key="3">
    <source>
        <dbReference type="Proteomes" id="UP000255024"/>
    </source>
</evidence>
<gene>
    <name evidence="2" type="ORF">NCTC11179_02198</name>
</gene>
<protein>
    <submittedName>
        <fullName evidence="2">Acetyltransferase (GNAT) family</fullName>
    </submittedName>
</protein>
<dbReference type="InterPro" id="IPR000182">
    <property type="entry name" value="GNAT_dom"/>
</dbReference>
<keyword evidence="2" id="KW-0808">Transferase</keyword>
<keyword evidence="3" id="KW-1185">Reference proteome</keyword>
<dbReference type="Proteomes" id="UP000255024">
    <property type="component" value="Unassembled WGS sequence"/>
</dbReference>
<dbReference type="PANTHER" id="PTHR43792">
    <property type="entry name" value="GNAT FAMILY, PUTATIVE (AFU_ORTHOLOGUE AFUA_3G00765)-RELATED-RELATED"/>
    <property type="match status" value="1"/>
</dbReference>
<dbReference type="InterPro" id="IPR051531">
    <property type="entry name" value="N-acetyltransferase"/>
</dbReference>
<sequence length="174" mass="20283">MSMLLETSRLLLQPIHLPDDCTALLAIHNHLNTMRWIPNNKTMWTPEDLTKKYQINQQLYPQQLGLYKIVLKNQEPPLLIGELGLFPCADSLTHVEIGYILHENFWKQGLATELLEAIATFIQHHLHYTVIRAQLFDSNIASKKLLERCAYQYEGSVSLQESRTKLIYHNYIVR</sequence>
<dbReference type="InterPro" id="IPR016181">
    <property type="entry name" value="Acyl_CoA_acyltransferase"/>
</dbReference>